<dbReference type="InterPro" id="IPR032675">
    <property type="entry name" value="LRR_dom_sf"/>
</dbReference>
<comment type="caution">
    <text evidence="2">The sequence shown here is derived from an EMBL/GenBank/DDBJ whole genome shotgun (WGS) entry which is preliminary data.</text>
</comment>
<dbReference type="InterPro" id="IPR036047">
    <property type="entry name" value="F-box-like_dom_sf"/>
</dbReference>
<dbReference type="Proteomes" id="UP001194580">
    <property type="component" value="Unassembled WGS sequence"/>
</dbReference>
<evidence type="ECO:0000259" key="1">
    <source>
        <dbReference type="PROSITE" id="PS50181"/>
    </source>
</evidence>
<dbReference type="Gene3D" id="3.80.10.10">
    <property type="entry name" value="Ribonuclease Inhibitor"/>
    <property type="match status" value="1"/>
</dbReference>
<evidence type="ECO:0000313" key="3">
    <source>
        <dbReference type="Proteomes" id="UP001194580"/>
    </source>
</evidence>
<dbReference type="PROSITE" id="PS50181">
    <property type="entry name" value="FBOX"/>
    <property type="match status" value="1"/>
</dbReference>
<sequence>MTRPPSFTNIPQELQGLLVTYLSNSDLVNCVLVCKSWNQLFIQSIWRHVRRKTWNHDEDLWDDIFLQSCEAGALRTNGHLIHTLDINDLESFLEHAPLTLPSLTSAEFVDLDDGDEMIADFIERCTGGLKELVINSNYNDLGVSFGSGSADALLKHAPTLEIVRMESAPCFESEDIQKLLCSAPNLKELYLFGLERRPENVDGCLDAQDIVASEWVCTDLEVFGCEIGNIPRLDITHDIAGRPSKEFIAEGSRQESIELHRGVYAQLGRLTKLRELTLGIALWPNLDDDMWEHERLYDCLAMTLESGLDLMKGLRELEVVRLDAMEVYIDRDEEQAWVKKHWPKVKNILLN</sequence>
<dbReference type="SUPFAM" id="SSF52047">
    <property type="entry name" value="RNI-like"/>
    <property type="match status" value="1"/>
</dbReference>
<keyword evidence="3" id="KW-1185">Reference proteome</keyword>
<dbReference type="SMART" id="SM00256">
    <property type="entry name" value="FBOX"/>
    <property type="match status" value="1"/>
</dbReference>
<protein>
    <recommendedName>
        <fullName evidence="1">F-box domain-containing protein</fullName>
    </recommendedName>
</protein>
<dbReference type="Pfam" id="PF12937">
    <property type="entry name" value="F-box-like"/>
    <property type="match status" value="1"/>
</dbReference>
<dbReference type="SUPFAM" id="SSF81383">
    <property type="entry name" value="F-box domain"/>
    <property type="match status" value="1"/>
</dbReference>
<evidence type="ECO:0000313" key="2">
    <source>
        <dbReference type="EMBL" id="KAG0274196.1"/>
    </source>
</evidence>
<accession>A0AAD4DCJ0</accession>
<feature type="domain" description="F-box" evidence="1">
    <location>
        <begin position="4"/>
        <end position="49"/>
    </location>
</feature>
<name>A0AAD4DCJ0_9FUNG</name>
<gene>
    <name evidence="2" type="ORF">BGZ95_010018</name>
</gene>
<dbReference type="InterPro" id="IPR001810">
    <property type="entry name" value="F-box_dom"/>
</dbReference>
<dbReference type="EMBL" id="JAAAIL010000638">
    <property type="protein sequence ID" value="KAG0274196.1"/>
    <property type="molecule type" value="Genomic_DNA"/>
</dbReference>
<organism evidence="2 3">
    <name type="scientific">Linnemannia exigua</name>
    <dbReference type="NCBI Taxonomy" id="604196"/>
    <lineage>
        <taxon>Eukaryota</taxon>
        <taxon>Fungi</taxon>
        <taxon>Fungi incertae sedis</taxon>
        <taxon>Mucoromycota</taxon>
        <taxon>Mortierellomycotina</taxon>
        <taxon>Mortierellomycetes</taxon>
        <taxon>Mortierellales</taxon>
        <taxon>Mortierellaceae</taxon>
        <taxon>Linnemannia</taxon>
    </lineage>
</organism>
<dbReference type="AlphaFoldDB" id="A0AAD4DCJ0"/>
<proteinExistence type="predicted"/>
<reference evidence="2" key="1">
    <citation type="journal article" date="2020" name="Fungal Divers.">
        <title>Resolving the Mortierellaceae phylogeny through synthesis of multi-gene phylogenetics and phylogenomics.</title>
        <authorList>
            <person name="Vandepol N."/>
            <person name="Liber J."/>
            <person name="Desiro A."/>
            <person name="Na H."/>
            <person name="Kennedy M."/>
            <person name="Barry K."/>
            <person name="Grigoriev I.V."/>
            <person name="Miller A.N."/>
            <person name="O'Donnell K."/>
            <person name="Stajich J.E."/>
            <person name="Bonito G."/>
        </authorList>
    </citation>
    <scope>NUCLEOTIDE SEQUENCE</scope>
    <source>
        <strain evidence="2">NRRL 28262</strain>
    </source>
</reference>